<dbReference type="Proteomes" id="UP000626210">
    <property type="component" value="Unassembled WGS sequence"/>
</dbReference>
<proteinExistence type="predicted"/>
<dbReference type="Gene3D" id="1.20.1290.10">
    <property type="entry name" value="AhpD-like"/>
    <property type="match status" value="1"/>
</dbReference>
<dbReference type="EMBL" id="BMYK01000001">
    <property type="protein sequence ID" value="GHC69580.1"/>
    <property type="molecule type" value="Genomic_DNA"/>
</dbReference>
<comment type="caution">
    <text evidence="2">The sequence shown here is derived from an EMBL/GenBank/DDBJ whole genome shotgun (WGS) entry which is preliminary data.</text>
</comment>
<dbReference type="InterPro" id="IPR029032">
    <property type="entry name" value="AhpD-like"/>
</dbReference>
<sequence>MSRIPALAPESLPPALQALLATRPAYNVYRVLAHAPTVLPGFLQMAGALLTQGELDPQLRELVVLRVGAHCRSAYEIHQHLRLARHVGVSEARIDKALRLDGPAAASTLEDRLLAFTDQVVLQVKADAALFGALQAELSPRALVELLMTIGTYMMVSRVLENLEVEIERDGVDIAGRYGAQADGR</sequence>
<organism evidence="2 3">
    <name type="scientific">Pseudorhodoferax aquiterrae</name>
    <dbReference type="NCBI Taxonomy" id="747304"/>
    <lineage>
        <taxon>Bacteria</taxon>
        <taxon>Pseudomonadati</taxon>
        <taxon>Pseudomonadota</taxon>
        <taxon>Betaproteobacteria</taxon>
        <taxon>Burkholderiales</taxon>
        <taxon>Comamonadaceae</taxon>
    </lineage>
</organism>
<gene>
    <name evidence="2" type="ORF">GCM10007320_03180</name>
</gene>
<accession>A0ABQ3FUT1</accession>
<dbReference type="SUPFAM" id="SSF69118">
    <property type="entry name" value="AhpD-like"/>
    <property type="match status" value="1"/>
</dbReference>
<feature type="domain" description="Carboxymuconolactone decarboxylase-like" evidence="1">
    <location>
        <begin position="36"/>
        <end position="118"/>
    </location>
</feature>
<keyword evidence="3" id="KW-1185">Reference proteome</keyword>
<name>A0ABQ3FUT1_9BURK</name>
<dbReference type="PANTHER" id="PTHR34846:SF11">
    <property type="entry name" value="4-CARBOXYMUCONOLACTONE DECARBOXYLASE FAMILY PROTEIN (AFU_ORTHOLOGUE AFUA_6G11590)"/>
    <property type="match status" value="1"/>
</dbReference>
<protein>
    <submittedName>
        <fullName evidence="2">Hypothetical carboxymuconolactone decarboxylase</fullName>
    </submittedName>
</protein>
<dbReference type="RefSeq" id="WP_189685274.1">
    <property type="nucleotide sequence ID" value="NZ_BMYK01000001.1"/>
</dbReference>
<evidence type="ECO:0000313" key="2">
    <source>
        <dbReference type="EMBL" id="GHC69580.1"/>
    </source>
</evidence>
<dbReference type="InterPro" id="IPR003779">
    <property type="entry name" value="CMD-like"/>
</dbReference>
<dbReference type="Pfam" id="PF02627">
    <property type="entry name" value="CMD"/>
    <property type="match status" value="1"/>
</dbReference>
<evidence type="ECO:0000313" key="3">
    <source>
        <dbReference type="Proteomes" id="UP000626210"/>
    </source>
</evidence>
<evidence type="ECO:0000259" key="1">
    <source>
        <dbReference type="Pfam" id="PF02627"/>
    </source>
</evidence>
<reference evidence="3" key="1">
    <citation type="journal article" date="2019" name="Int. J. Syst. Evol. Microbiol.">
        <title>The Global Catalogue of Microorganisms (GCM) 10K type strain sequencing project: providing services to taxonomists for standard genome sequencing and annotation.</title>
        <authorList>
            <consortium name="The Broad Institute Genomics Platform"/>
            <consortium name="The Broad Institute Genome Sequencing Center for Infectious Disease"/>
            <person name="Wu L."/>
            <person name="Ma J."/>
        </authorList>
    </citation>
    <scope>NUCLEOTIDE SEQUENCE [LARGE SCALE GENOMIC DNA]</scope>
    <source>
        <strain evidence="3">KCTC 23314</strain>
    </source>
</reference>
<dbReference type="PANTHER" id="PTHR34846">
    <property type="entry name" value="4-CARBOXYMUCONOLACTONE DECARBOXYLASE FAMILY PROTEIN (AFU_ORTHOLOGUE AFUA_6G11590)"/>
    <property type="match status" value="1"/>
</dbReference>